<evidence type="ECO:0000313" key="1">
    <source>
        <dbReference type="EMBL" id="DAF89335.1"/>
    </source>
</evidence>
<name>A0A8S5U4F8_9CAUD</name>
<sequence length="111" mass="12380">MIIINASREFTVKEIYSMTHGHHNQQIKQIKDGEVMHVTGWLKYEDVNSSGEVVPLLAIETDMGIVAGSSPTFEKEFFYIAGLFDNKPGFDIAKVTGLSKNGRTYHSCELA</sequence>
<protein>
    <submittedName>
        <fullName evidence="1">Uncharacterized protein</fullName>
    </submittedName>
</protein>
<reference evidence="1" key="1">
    <citation type="journal article" date="2021" name="Proc. Natl. Acad. Sci. U.S.A.">
        <title>A Catalog of Tens of Thousands of Viruses from Human Metagenomes Reveals Hidden Associations with Chronic Diseases.</title>
        <authorList>
            <person name="Tisza M.J."/>
            <person name="Buck C.B."/>
        </authorList>
    </citation>
    <scope>NUCLEOTIDE SEQUENCE</scope>
    <source>
        <strain evidence="1">CtIyI17</strain>
    </source>
</reference>
<dbReference type="EMBL" id="BK016007">
    <property type="protein sequence ID" value="DAF89335.1"/>
    <property type="molecule type" value="Genomic_DNA"/>
</dbReference>
<accession>A0A8S5U4F8</accession>
<proteinExistence type="predicted"/>
<organism evidence="1">
    <name type="scientific">Podoviridae sp. ctIyI17</name>
    <dbReference type="NCBI Taxonomy" id="2825241"/>
    <lineage>
        <taxon>Viruses</taxon>
        <taxon>Duplodnaviria</taxon>
        <taxon>Heunggongvirae</taxon>
        <taxon>Uroviricota</taxon>
        <taxon>Caudoviricetes</taxon>
    </lineage>
</organism>